<dbReference type="STRING" id="1223515.B842_04645"/>
<keyword evidence="2" id="KW-0547">Nucleotide-binding</keyword>
<name>A0A0B5D6H3_9CORY</name>
<sequence length="529" mass="58303">MTDPTRLTILQTADLHGQLETHDEFYLEDGQPVYRRAGGVARMKTLFEQIREENPHTVIVDNGDCFQGSGWVQLTRGEAVVPAMNALDYDVLMPGNWEVVFGKERLLQIAGEYTAPMVCTNMHHADESGDPVGNDVIGNHLFAPFHVLERGGVRIGVLAYNDPALTRRQAPAYSRGIAMTRPAQSLAHWVRHLREEEGCAVVLVMGHLGMAPQVALASEDVAEGVDYILGGDTHERIRQPLQGRHARVTEPGAFGSFVGRLDIEVGSAGVRELNYELLDVHEDLPEDPHLRSLLDDIRAAHPELEETIGTTSSVLQRYYVLETPMDNLVTDALFAKASAALAARGEHLDIALSNGFRFCPPLVPEGGAASISRQFLWSMLPENAEVKTGTVTGAQLRTWLEKELNNVFSPRADEVFGGWVVRFAGMRVRFISRAPMGHRVQSVEIGGRPLDPDATYTVAACEREGDPVDTLCRLRNCDDPQLLGFTLHEAVEELLARGPVNYGLEGRCVAEDLPEKVLGQGNMEGYEFR</sequence>
<feature type="domain" description="Calcineurin-like phosphoesterase" evidence="3">
    <location>
        <begin position="8"/>
        <end position="235"/>
    </location>
</feature>
<dbReference type="InterPro" id="IPR008334">
    <property type="entry name" value="5'-Nucleotdase_C"/>
</dbReference>
<evidence type="ECO:0000256" key="1">
    <source>
        <dbReference type="ARBA" id="ARBA00022729"/>
    </source>
</evidence>
<dbReference type="AlphaFoldDB" id="A0A0B5D6H3"/>
<dbReference type="SUPFAM" id="SSF55816">
    <property type="entry name" value="5'-nucleotidase (syn. UDP-sugar hydrolase), C-terminal domain"/>
    <property type="match status" value="1"/>
</dbReference>
<dbReference type="PANTHER" id="PTHR11575:SF24">
    <property type="entry name" value="5'-NUCLEOTIDASE"/>
    <property type="match status" value="1"/>
</dbReference>
<keyword evidence="2" id="KW-0378">Hydrolase</keyword>
<dbReference type="KEGG" id="chm:B842_04645"/>
<dbReference type="SUPFAM" id="SSF56300">
    <property type="entry name" value="Metallo-dependent phosphatases"/>
    <property type="match status" value="1"/>
</dbReference>
<evidence type="ECO:0000259" key="3">
    <source>
        <dbReference type="Pfam" id="PF00149"/>
    </source>
</evidence>
<dbReference type="RefSeq" id="WP_082028376.1">
    <property type="nucleotide sequence ID" value="NZ_BCSU01000007.1"/>
</dbReference>
<dbReference type="PRINTS" id="PR01607">
    <property type="entry name" value="APYRASEFAMLY"/>
</dbReference>
<accession>A0A0B5D6H3</accession>
<evidence type="ECO:0000256" key="2">
    <source>
        <dbReference type="RuleBase" id="RU362119"/>
    </source>
</evidence>
<feature type="domain" description="5'-Nucleotidase C-terminal" evidence="4">
    <location>
        <begin position="309"/>
        <end position="459"/>
    </location>
</feature>
<dbReference type="InterPro" id="IPR029052">
    <property type="entry name" value="Metallo-depent_PP-like"/>
</dbReference>
<dbReference type="Gene3D" id="3.60.21.10">
    <property type="match status" value="1"/>
</dbReference>
<dbReference type="Pfam" id="PF02872">
    <property type="entry name" value="5_nucleotid_C"/>
    <property type="match status" value="1"/>
</dbReference>
<dbReference type="GO" id="GO:0030288">
    <property type="term" value="C:outer membrane-bounded periplasmic space"/>
    <property type="evidence" value="ECO:0007669"/>
    <property type="project" value="TreeGrafter"/>
</dbReference>
<protein>
    <submittedName>
        <fullName evidence="5">5'-nucleotidase</fullName>
    </submittedName>
</protein>
<dbReference type="InterPro" id="IPR006179">
    <property type="entry name" value="5_nucleotidase/apyrase"/>
</dbReference>
<dbReference type="GO" id="GO:0009166">
    <property type="term" value="P:nucleotide catabolic process"/>
    <property type="evidence" value="ECO:0007669"/>
    <property type="project" value="InterPro"/>
</dbReference>
<dbReference type="GO" id="GO:0016787">
    <property type="term" value="F:hydrolase activity"/>
    <property type="evidence" value="ECO:0007669"/>
    <property type="project" value="UniProtKB-KW"/>
</dbReference>
<organism evidence="5 6">
    <name type="scientific">Corynebacterium humireducens NBRC 106098 = DSM 45392</name>
    <dbReference type="NCBI Taxonomy" id="1223515"/>
    <lineage>
        <taxon>Bacteria</taxon>
        <taxon>Bacillati</taxon>
        <taxon>Actinomycetota</taxon>
        <taxon>Actinomycetes</taxon>
        <taxon>Mycobacteriales</taxon>
        <taxon>Corynebacteriaceae</taxon>
        <taxon>Corynebacterium</taxon>
    </lineage>
</organism>
<dbReference type="GO" id="GO:0000166">
    <property type="term" value="F:nucleotide binding"/>
    <property type="evidence" value="ECO:0007669"/>
    <property type="project" value="UniProtKB-KW"/>
</dbReference>
<comment type="similarity">
    <text evidence="2">Belongs to the 5'-nucleotidase family.</text>
</comment>
<evidence type="ECO:0000313" key="6">
    <source>
        <dbReference type="Proteomes" id="UP000031524"/>
    </source>
</evidence>
<dbReference type="InterPro" id="IPR004843">
    <property type="entry name" value="Calcineurin-like_PHP"/>
</dbReference>
<keyword evidence="6" id="KW-1185">Reference proteome</keyword>
<dbReference type="OrthoDB" id="1016457at2"/>
<gene>
    <name evidence="5" type="ORF">B842_04645</name>
</gene>
<dbReference type="Gene3D" id="3.90.780.10">
    <property type="entry name" value="5'-Nucleotidase, C-terminal domain"/>
    <property type="match status" value="1"/>
</dbReference>
<dbReference type="PANTHER" id="PTHR11575">
    <property type="entry name" value="5'-NUCLEOTIDASE-RELATED"/>
    <property type="match status" value="1"/>
</dbReference>
<dbReference type="Proteomes" id="UP000031524">
    <property type="component" value="Chromosome"/>
</dbReference>
<dbReference type="Pfam" id="PF00149">
    <property type="entry name" value="Metallophos"/>
    <property type="match status" value="1"/>
</dbReference>
<proteinExistence type="inferred from homology"/>
<dbReference type="InterPro" id="IPR036907">
    <property type="entry name" value="5'-Nucleotdase_C_sf"/>
</dbReference>
<keyword evidence="1" id="KW-0732">Signal</keyword>
<dbReference type="HOGENOM" id="CLU_005854_7_5_11"/>
<reference evidence="5 6" key="1">
    <citation type="submission" date="2013-04" db="EMBL/GenBank/DDBJ databases">
        <title>Complete genome sequence of Corynebacterium humireducens DSM 45392(T), isolated from a wastewater-fed microbial fuel cell.</title>
        <authorList>
            <person name="Ruckert C."/>
            <person name="Albersmeier A."/>
            <person name="Kalinowski J."/>
        </authorList>
    </citation>
    <scope>NUCLEOTIDE SEQUENCE [LARGE SCALE GENOMIC DNA]</scope>
    <source>
        <strain evidence="6">MFC-5</strain>
    </source>
</reference>
<evidence type="ECO:0000259" key="4">
    <source>
        <dbReference type="Pfam" id="PF02872"/>
    </source>
</evidence>
<dbReference type="EMBL" id="CP005286">
    <property type="protein sequence ID" value="AJE32782.1"/>
    <property type="molecule type" value="Genomic_DNA"/>
</dbReference>
<evidence type="ECO:0000313" key="5">
    <source>
        <dbReference type="EMBL" id="AJE32782.1"/>
    </source>
</evidence>